<dbReference type="InterPro" id="IPR018485">
    <property type="entry name" value="FGGY_C"/>
</dbReference>
<organism evidence="11 12">
    <name type="scientific">Microbacter margulisiae</name>
    <dbReference type="NCBI Taxonomy" id="1350067"/>
    <lineage>
        <taxon>Bacteria</taxon>
        <taxon>Pseudomonadati</taxon>
        <taxon>Bacteroidota</taxon>
        <taxon>Bacteroidia</taxon>
        <taxon>Bacteroidales</taxon>
        <taxon>Porphyromonadaceae</taxon>
        <taxon>Microbacter</taxon>
    </lineage>
</organism>
<dbReference type="PANTHER" id="PTHR10196:SF69">
    <property type="entry name" value="GLYCEROL KINASE"/>
    <property type="match status" value="1"/>
</dbReference>
<accession>A0A7W5DTE6</accession>
<reference evidence="11 12" key="1">
    <citation type="submission" date="2020-08" db="EMBL/GenBank/DDBJ databases">
        <title>Genomic Encyclopedia of Type Strains, Phase IV (KMG-IV): sequencing the most valuable type-strain genomes for metagenomic binning, comparative biology and taxonomic classification.</title>
        <authorList>
            <person name="Goeker M."/>
        </authorList>
    </citation>
    <scope>NUCLEOTIDE SEQUENCE [LARGE SCALE GENOMIC DNA]</scope>
    <source>
        <strain evidence="11 12">DSM 27471</strain>
    </source>
</reference>
<keyword evidence="6" id="KW-0067">ATP-binding</keyword>
<evidence type="ECO:0000256" key="7">
    <source>
        <dbReference type="ARBA" id="ARBA00043149"/>
    </source>
</evidence>
<evidence type="ECO:0000313" key="11">
    <source>
        <dbReference type="EMBL" id="MBB3188759.1"/>
    </source>
</evidence>
<evidence type="ECO:0000259" key="10">
    <source>
        <dbReference type="Pfam" id="PF02782"/>
    </source>
</evidence>
<keyword evidence="12" id="KW-1185">Reference proteome</keyword>
<dbReference type="NCBIfam" id="TIGR01311">
    <property type="entry name" value="glycerol_kin"/>
    <property type="match status" value="1"/>
</dbReference>
<dbReference type="FunFam" id="3.30.420.40:FF:000008">
    <property type="entry name" value="Glycerol kinase"/>
    <property type="match status" value="1"/>
</dbReference>
<keyword evidence="2 8" id="KW-0808">Transferase</keyword>
<name>A0A7W5DTE6_9PORP</name>
<dbReference type="PROSITE" id="PS00445">
    <property type="entry name" value="FGGY_KINASES_2"/>
    <property type="match status" value="1"/>
</dbReference>
<evidence type="ECO:0000256" key="5">
    <source>
        <dbReference type="ARBA" id="ARBA00022798"/>
    </source>
</evidence>
<keyword evidence="5" id="KW-0319">Glycerol metabolism</keyword>
<feature type="domain" description="Carbohydrate kinase FGGY C-terminal" evidence="10">
    <location>
        <begin position="260"/>
        <end position="447"/>
    </location>
</feature>
<dbReference type="Pfam" id="PF02782">
    <property type="entry name" value="FGGY_C"/>
    <property type="match status" value="1"/>
</dbReference>
<dbReference type="InterPro" id="IPR018484">
    <property type="entry name" value="FGGY_N"/>
</dbReference>
<dbReference type="InterPro" id="IPR005999">
    <property type="entry name" value="Glycerol_kin"/>
</dbReference>
<dbReference type="GO" id="GO:0005829">
    <property type="term" value="C:cytosol"/>
    <property type="evidence" value="ECO:0007669"/>
    <property type="project" value="TreeGrafter"/>
</dbReference>
<dbReference type="CDD" id="cd07769">
    <property type="entry name" value="ASKHA_NBD_FGGY_GK"/>
    <property type="match status" value="1"/>
</dbReference>
<dbReference type="InterPro" id="IPR018483">
    <property type="entry name" value="Carb_kinase_FGGY_CS"/>
</dbReference>
<evidence type="ECO:0000256" key="4">
    <source>
        <dbReference type="ARBA" id="ARBA00022777"/>
    </source>
</evidence>
<dbReference type="Pfam" id="PF00370">
    <property type="entry name" value="FGGY_N"/>
    <property type="match status" value="1"/>
</dbReference>
<comment type="similarity">
    <text evidence="1 8">Belongs to the FGGY kinase family.</text>
</comment>
<evidence type="ECO:0000313" key="12">
    <source>
        <dbReference type="Proteomes" id="UP000544222"/>
    </source>
</evidence>
<sequence length="493" mass="54385">MMKYTLAIDQSTSTTKAMLFDEKARLVSRASVDHKQFYPQPGWVEHDPEEILHNTYKAIGLILEKDKSVKKNIISIAITNQRETVVVWDRNTGKPVYNAIVWQCNRGAHICEELIRQGRESEVSAKTGLIINPYFSASGVKWILDNVEGAREHAEAGRLLIGTMDTWLIWNFTNGKNHATDYTNASRTLLFNIHTLNWDDELLDMFTVPSSMVPEVLPCDAIYGSTTLNGLIPETIIAGVLGDSHGALAGQMCFTSGMGKATFGTGSSIMINIGEKALTAPKGLVTSIAFAAKGKIYYAFEGNIHCTGATIKWLQDDLQLIQSAEETEALATSIESTDGVYLVPAFAGLGAPWWDNDARALICGMTRGTNKAHVVRAALESIAFQVKDLIELIQRSGVELNELRVDGGPVKNNFLMQFQADMLQSKINRSPIEEASALGAVLMSQFAMKQLADVEDAMKLRLGNDYIIPSMEISNVNRLYGEWQNAVKRTLMK</sequence>
<evidence type="ECO:0000256" key="1">
    <source>
        <dbReference type="ARBA" id="ARBA00009156"/>
    </source>
</evidence>
<keyword evidence="3" id="KW-0547">Nucleotide-binding</keyword>
<dbReference type="EMBL" id="JACHYB010000002">
    <property type="protein sequence ID" value="MBB3188759.1"/>
    <property type="molecule type" value="Genomic_DNA"/>
</dbReference>
<proteinExistence type="inferred from homology"/>
<dbReference type="GO" id="GO:0019563">
    <property type="term" value="P:glycerol catabolic process"/>
    <property type="evidence" value="ECO:0007669"/>
    <property type="project" value="TreeGrafter"/>
</dbReference>
<dbReference type="SUPFAM" id="SSF53067">
    <property type="entry name" value="Actin-like ATPase domain"/>
    <property type="match status" value="2"/>
</dbReference>
<evidence type="ECO:0000259" key="9">
    <source>
        <dbReference type="Pfam" id="PF00370"/>
    </source>
</evidence>
<dbReference type="GO" id="GO:0006072">
    <property type="term" value="P:glycerol-3-phosphate metabolic process"/>
    <property type="evidence" value="ECO:0007669"/>
    <property type="project" value="InterPro"/>
</dbReference>
<dbReference type="NCBIfam" id="NF000756">
    <property type="entry name" value="PRK00047.1"/>
    <property type="match status" value="1"/>
</dbReference>
<dbReference type="InterPro" id="IPR043129">
    <property type="entry name" value="ATPase_NBD"/>
</dbReference>
<dbReference type="RefSeq" id="WP_183414475.1">
    <property type="nucleotide sequence ID" value="NZ_JACHYB010000002.1"/>
</dbReference>
<dbReference type="AlphaFoldDB" id="A0A7W5DTE6"/>
<comment type="caution">
    <text evidence="11">The sequence shown here is derived from an EMBL/GenBank/DDBJ whole genome shotgun (WGS) entry which is preliminary data.</text>
</comment>
<dbReference type="Gene3D" id="3.30.420.40">
    <property type="match status" value="2"/>
</dbReference>
<evidence type="ECO:0000256" key="3">
    <source>
        <dbReference type="ARBA" id="ARBA00022741"/>
    </source>
</evidence>
<gene>
    <name evidence="11" type="ORF">FHX64_002957</name>
</gene>
<dbReference type="PANTHER" id="PTHR10196">
    <property type="entry name" value="SUGAR KINASE"/>
    <property type="match status" value="1"/>
</dbReference>
<feature type="domain" description="Carbohydrate kinase FGGY N-terminal" evidence="9">
    <location>
        <begin position="4"/>
        <end position="248"/>
    </location>
</feature>
<evidence type="ECO:0000256" key="6">
    <source>
        <dbReference type="ARBA" id="ARBA00022840"/>
    </source>
</evidence>
<evidence type="ECO:0000256" key="2">
    <source>
        <dbReference type="ARBA" id="ARBA00022679"/>
    </source>
</evidence>
<dbReference type="GO" id="GO:0004370">
    <property type="term" value="F:glycerol kinase activity"/>
    <property type="evidence" value="ECO:0007669"/>
    <property type="project" value="InterPro"/>
</dbReference>
<dbReference type="PIRSF" id="PIRSF000538">
    <property type="entry name" value="GlpK"/>
    <property type="match status" value="1"/>
</dbReference>
<evidence type="ECO:0000256" key="8">
    <source>
        <dbReference type="RuleBase" id="RU003733"/>
    </source>
</evidence>
<protein>
    <recommendedName>
        <fullName evidence="7">ATP:glycerol 3-phosphotransferase</fullName>
    </recommendedName>
</protein>
<dbReference type="Proteomes" id="UP000544222">
    <property type="component" value="Unassembled WGS sequence"/>
</dbReference>
<dbReference type="InterPro" id="IPR000577">
    <property type="entry name" value="Carb_kinase_FGGY"/>
</dbReference>
<keyword evidence="4 8" id="KW-0418">Kinase</keyword>
<dbReference type="GO" id="GO:0005524">
    <property type="term" value="F:ATP binding"/>
    <property type="evidence" value="ECO:0007669"/>
    <property type="project" value="UniProtKB-KW"/>
</dbReference>